<name>R0EF46_CAUVI</name>
<sequence length="372" mass="38604" precursor="true">MKALSMNVLAAVARAPRADFSLETATIENPRDDEVLVRILGVGLCHTDLVARDQFIPIALPAILGHEGSGVVEQVGAGVTKVRPGDRVVMSFSSCGHCARCEERLPSYCQSFPVLNYSGRRADGTSGLSIGGEPVSANFFGQSSFASHALTFERNLVKIDDPEAPIELLGPLGCGFQTGAGGVMRSLACPAGSSLAVFGGGPVGLAAVMAAVVQGCATIILVEPIAERRALALDLGATHVIDPAAGDVVTAIRAIRPDGVEFAFETSGRVHVVESALASLGSHGLLGLVGVPPNPQDALAINLASAITYGHRIHGIIEGDSDLDTFIPELVALYKAGRFPIDRLIKTFPLSEINAAVAAQHRGEVVKAVLVP</sequence>
<dbReference type="InterPro" id="IPR013149">
    <property type="entry name" value="ADH-like_C"/>
</dbReference>
<dbReference type="STRING" id="1292034.OR37_00551"/>
<reference evidence="8 9" key="1">
    <citation type="journal article" date="2013" name="Genome Announc.">
        <title>Draft Genome Sequence for Caulobacter sp. Strain OR37, a Bacterium Tolerant to Heavy Metals.</title>
        <authorList>
            <person name="Utturkar S.M."/>
            <person name="Bollmann A."/>
            <person name="Brzoska R.M."/>
            <person name="Klingeman D.M."/>
            <person name="Epstein S.E."/>
            <person name="Palumbo A.V."/>
            <person name="Brown S.D."/>
        </authorList>
    </citation>
    <scope>NUCLEOTIDE SEQUENCE [LARGE SCALE GENOMIC DNA]</scope>
    <source>
        <strain evidence="8 9">OR37</strain>
    </source>
</reference>
<dbReference type="Pfam" id="PF00107">
    <property type="entry name" value="ADH_zinc_N"/>
    <property type="match status" value="1"/>
</dbReference>
<proteinExistence type="inferred from homology"/>
<evidence type="ECO:0000313" key="8">
    <source>
        <dbReference type="EMBL" id="ENZ84043.1"/>
    </source>
</evidence>
<dbReference type="Gene3D" id="3.90.180.10">
    <property type="entry name" value="Medium-chain alcohol dehydrogenases, catalytic domain"/>
    <property type="match status" value="1"/>
</dbReference>
<dbReference type="SMART" id="SM00829">
    <property type="entry name" value="PKS_ER"/>
    <property type="match status" value="1"/>
</dbReference>
<dbReference type="InterPro" id="IPR011032">
    <property type="entry name" value="GroES-like_sf"/>
</dbReference>
<dbReference type="Proteomes" id="UP000013063">
    <property type="component" value="Unassembled WGS sequence"/>
</dbReference>
<comment type="cofactor">
    <cofactor evidence="1 6">
        <name>Zn(2+)</name>
        <dbReference type="ChEBI" id="CHEBI:29105"/>
    </cofactor>
</comment>
<keyword evidence="4 6" id="KW-0862">Zinc</keyword>
<evidence type="ECO:0000313" key="9">
    <source>
        <dbReference type="Proteomes" id="UP000013063"/>
    </source>
</evidence>
<dbReference type="GO" id="GO:0008270">
    <property type="term" value="F:zinc ion binding"/>
    <property type="evidence" value="ECO:0007669"/>
    <property type="project" value="InterPro"/>
</dbReference>
<dbReference type="Gene3D" id="3.40.50.720">
    <property type="entry name" value="NAD(P)-binding Rossmann-like Domain"/>
    <property type="match status" value="1"/>
</dbReference>
<dbReference type="PANTHER" id="PTHR43350">
    <property type="entry name" value="NAD-DEPENDENT ALCOHOL DEHYDROGENASE"/>
    <property type="match status" value="1"/>
</dbReference>
<dbReference type="InterPro" id="IPR013154">
    <property type="entry name" value="ADH-like_N"/>
</dbReference>
<evidence type="ECO:0000256" key="1">
    <source>
        <dbReference type="ARBA" id="ARBA00001947"/>
    </source>
</evidence>
<comment type="similarity">
    <text evidence="2 6">Belongs to the zinc-containing alcohol dehydrogenase family.</text>
</comment>
<comment type="caution">
    <text evidence="8">The sequence shown here is derived from an EMBL/GenBank/DDBJ whole genome shotgun (WGS) entry which is preliminary data.</text>
</comment>
<gene>
    <name evidence="8" type="ORF">OR37_00551</name>
</gene>
<dbReference type="InterPro" id="IPR020843">
    <property type="entry name" value="ER"/>
</dbReference>
<dbReference type="eggNOG" id="COG1062">
    <property type="taxonomic scope" value="Bacteria"/>
</dbReference>
<dbReference type="PANTHER" id="PTHR43350:SF17">
    <property type="entry name" value="NAD-DEPENDENT ALCOHOL DEHYDROGENASE"/>
    <property type="match status" value="1"/>
</dbReference>
<dbReference type="InterPro" id="IPR036291">
    <property type="entry name" value="NAD(P)-bd_dom_sf"/>
</dbReference>
<dbReference type="PATRIC" id="fig|1292034.3.peg.548"/>
<feature type="domain" description="Enoyl reductase (ER)" evidence="7">
    <location>
        <begin position="15"/>
        <end position="370"/>
    </location>
</feature>
<protein>
    <submittedName>
        <fullName evidence="8">Zn-dependent alcohol dehydrogenase, class III</fullName>
    </submittedName>
</protein>
<evidence type="ECO:0000256" key="6">
    <source>
        <dbReference type="RuleBase" id="RU361277"/>
    </source>
</evidence>
<evidence type="ECO:0000256" key="5">
    <source>
        <dbReference type="ARBA" id="ARBA00023002"/>
    </source>
</evidence>
<dbReference type="RefSeq" id="WP_004615643.1">
    <property type="nucleotide sequence ID" value="NZ_APMP01000001.1"/>
</dbReference>
<dbReference type="PROSITE" id="PS00059">
    <property type="entry name" value="ADH_ZINC"/>
    <property type="match status" value="1"/>
</dbReference>
<keyword evidence="9" id="KW-1185">Reference proteome</keyword>
<evidence type="ECO:0000256" key="3">
    <source>
        <dbReference type="ARBA" id="ARBA00022723"/>
    </source>
</evidence>
<accession>R0EF46</accession>
<organism evidence="8 9">
    <name type="scientific">Caulobacter vibrioides OR37</name>
    <dbReference type="NCBI Taxonomy" id="1292034"/>
    <lineage>
        <taxon>Bacteria</taxon>
        <taxon>Pseudomonadati</taxon>
        <taxon>Pseudomonadota</taxon>
        <taxon>Alphaproteobacteria</taxon>
        <taxon>Caulobacterales</taxon>
        <taxon>Caulobacteraceae</taxon>
        <taxon>Caulobacter</taxon>
    </lineage>
</organism>
<dbReference type="InterPro" id="IPR002328">
    <property type="entry name" value="ADH_Zn_CS"/>
</dbReference>
<dbReference type="Pfam" id="PF08240">
    <property type="entry name" value="ADH_N"/>
    <property type="match status" value="1"/>
</dbReference>
<dbReference type="EMBL" id="APMP01000001">
    <property type="protein sequence ID" value="ENZ84043.1"/>
    <property type="molecule type" value="Genomic_DNA"/>
</dbReference>
<dbReference type="CDD" id="cd08278">
    <property type="entry name" value="benzyl_alcohol_DH"/>
    <property type="match status" value="1"/>
</dbReference>
<dbReference type="GO" id="GO:0016616">
    <property type="term" value="F:oxidoreductase activity, acting on the CH-OH group of donors, NAD or NADP as acceptor"/>
    <property type="evidence" value="ECO:0007669"/>
    <property type="project" value="UniProtKB-ARBA"/>
</dbReference>
<evidence type="ECO:0000259" key="7">
    <source>
        <dbReference type="SMART" id="SM00829"/>
    </source>
</evidence>
<dbReference type="SUPFAM" id="SSF51735">
    <property type="entry name" value="NAD(P)-binding Rossmann-fold domains"/>
    <property type="match status" value="1"/>
</dbReference>
<dbReference type="AlphaFoldDB" id="R0EF46"/>
<evidence type="ECO:0000256" key="4">
    <source>
        <dbReference type="ARBA" id="ARBA00022833"/>
    </source>
</evidence>
<dbReference type="SUPFAM" id="SSF50129">
    <property type="entry name" value="GroES-like"/>
    <property type="match status" value="1"/>
</dbReference>
<evidence type="ECO:0000256" key="2">
    <source>
        <dbReference type="ARBA" id="ARBA00008072"/>
    </source>
</evidence>
<keyword evidence="5" id="KW-0560">Oxidoreductase</keyword>
<keyword evidence="3 6" id="KW-0479">Metal-binding</keyword>